<reference evidence="4 5" key="1">
    <citation type="journal article" date="2015" name="Nat. Commun.">
        <title>Genomic and transcriptomic evidence for scavenging of diverse organic compounds by widespread deep-sea archaea.</title>
        <authorList>
            <person name="Li M."/>
            <person name="Baker B.J."/>
            <person name="Anantharaman K."/>
            <person name="Jain S."/>
            <person name="Breier J.A."/>
            <person name="Dick G.J."/>
        </authorList>
    </citation>
    <scope>NUCLEOTIDE SEQUENCE [LARGE SCALE GENOMIC DNA]</scope>
    <source>
        <strain evidence="4">Cayman_51_deep</strain>
    </source>
</reference>
<protein>
    <recommendedName>
        <fullName evidence="1">DNA repair protein</fullName>
    </recommendedName>
</protein>
<dbReference type="EMBL" id="PSPG01000008">
    <property type="protein sequence ID" value="PXF21475.1"/>
    <property type="molecule type" value="Genomic_DNA"/>
</dbReference>
<proteinExistence type="inferred from homology"/>
<evidence type="ECO:0000313" key="4">
    <source>
        <dbReference type="EMBL" id="PXF21475.1"/>
    </source>
</evidence>
<name>A0A2V3HQZ2_9ARCH</name>
<organism evidence="4 5">
    <name type="scientific">Candidatus Thalassarchaeum betae</name>
    <dbReference type="NCBI Taxonomy" id="2599289"/>
    <lineage>
        <taxon>Archaea</taxon>
        <taxon>Methanobacteriati</taxon>
        <taxon>Thermoplasmatota</taxon>
        <taxon>Candidatus Poseidoniia</taxon>
        <taxon>Candidatus Poseidoniales</taxon>
        <taxon>Candidatus Thalassarchaeaceae</taxon>
        <taxon>Candidatus Thalassarchaeum</taxon>
    </lineage>
</organism>
<dbReference type="Pfam" id="PF04894">
    <property type="entry name" value="Nre_N"/>
    <property type="match status" value="1"/>
</dbReference>
<keyword evidence="1" id="KW-0227">DNA damage</keyword>
<dbReference type="Proteomes" id="UP000248161">
    <property type="component" value="Unassembled WGS sequence"/>
</dbReference>
<dbReference type="GO" id="GO:0006281">
    <property type="term" value="P:DNA repair"/>
    <property type="evidence" value="ECO:0007669"/>
    <property type="project" value="UniProtKB-UniRule"/>
</dbReference>
<feature type="domain" description="Archaeal Nre N-terminal" evidence="2">
    <location>
        <begin position="14"/>
        <end position="291"/>
    </location>
</feature>
<sequence length="409" mass="44879">MFPECIECRGTRGMCGISPCPLLADIRGRLPAAATSSVSELVGPSPPSLFVGRYGYPKVRTGPSAAWLADEDADAAPLVSGDPADLFGRPLEEVAARHANLITGGSAMSVESPRSPDAMLETTQQIAMAESSVDIELDFAKPIMVGMNPTFDSMSTPLGPSGEVLRAEVVGHVSIPRKVDAVANEDDLLAVDAMDELTEASIGEAQISRLLSSGLLGREGSRKLVPTRWSITATDDMLSKRLWERVREHPSLDKVLVYEATYLDNIFHIILTPGLWAFHMLEAWTRGSVWTGTGKVLGDWEDLKPRSEYAHRITGAYYSARLGVLEQMDSMRRSGACLLWRDIGPGYWAPVGVWLIRETVREAMKQAPKQFDSLKQAVDYVAPRVSAPDDLRNSWFVKRSRQTTLDSFE</sequence>
<accession>A0A2V3HQZ2</accession>
<evidence type="ECO:0000313" key="5">
    <source>
        <dbReference type="Proteomes" id="UP000248161"/>
    </source>
</evidence>
<evidence type="ECO:0000256" key="1">
    <source>
        <dbReference type="HAMAP-Rule" id="MF_02096"/>
    </source>
</evidence>
<dbReference type="PANTHER" id="PTHR38136:SF2">
    <property type="entry name" value="DNA REPAIR PROTEIN"/>
    <property type="match status" value="1"/>
</dbReference>
<dbReference type="PANTHER" id="PTHR38136">
    <property type="entry name" value="DNA REPAIR PROTEIN"/>
    <property type="match status" value="1"/>
</dbReference>
<dbReference type="AlphaFoldDB" id="A0A2V3HQZ2"/>
<dbReference type="InterPro" id="IPR006979">
    <property type="entry name" value="Nre_C"/>
</dbReference>
<dbReference type="InterPro" id="IPR033167">
    <property type="entry name" value="Nre"/>
</dbReference>
<dbReference type="InterPro" id="IPR006978">
    <property type="entry name" value="Nre_N"/>
</dbReference>
<dbReference type="HAMAP" id="MF_02096">
    <property type="entry name" value="Nre"/>
    <property type="match status" value="1"/>
</dbReference>
<comment type="function">
    <text evidence="1">Involved in DNA damage repair.</text>
</comment>
<comment type="similarity">
    <text evidence="1">Belongs to the Nre family.</text>
</comment>
<dbReference type="Pfam" id="PF04895">
    <property type="entry name" value="Nre_C"/>
    <property type="match status" value="1"/>
</dbReference>
<gene>
    <name evidence="4" type="ORF">CXX69_04525</name>
</gene>
<feature type="domain" description="Archaeal Nre C-terminal" evidence="3">
    <location>
        <begin position="302"/>
        <end position="408"/>
    </location>
</feature>
<evidence type="ECO:0000259" key="2">
    <source>
        <dbReference type="Pfam" id="PF04894"/>
    </source>
</evidence>
<evidence type="ECO:0000259" key="3">
    <source>
        <dbReference type="Pfam" id="PF04895"/>
    </source>
</evidence>
<comment type="caution">
    <text evidence="4">The sequence shown here is derived from an EMBL/GenBank/DDBJ whole genome shotgun (WGS) entry which is preliminary data.</text>
</comment>
<comment type="caution">
    <text evidence="1">Lacks conserved residue(s) required for the propagation of feature annotation.</text>
</comment>
<keyword evidence="1" id="KW-0234">DNA repair</keyword>